<organism evidence="2 3">
    <name type="scientific">Heterodera schachtii</name>
    <name type="common">Sugarbeet cyst nematode worm</name>
    <name type="synonym">Tylenchus schachtii</name>
    <dbReference type="NCBI Taxonomy" id="97005"/>
    <lineage>
        <taxon>Eukaryota</taxon>
        <taxon>Metazoa</taxon>
        <taxon>Ecdysozoa</taxon>
        <taxon>Nematoda</taxon>
        <taxon>Chromadorea</taxon>
        <taxon>Rhabditida</taxon>
        <taxon>Tylenchina</taxon>
        <taxon>Tylenchomorpha</taxon>
        <taxon>Tylenchoidea</taxon>
        <taxon>Heteroderidae</taxon>
        <taxon>Heteroderinae</taxon>
        <taxon>Heterodera</taxon>
    </lineage>
</organism>
<reference evidence="2 3" key="1">
    <citation type="submission" date="2024-10" db="EMBL/GenBank/DDBJ databases">
        <authorList>
            <person name="Kim D."/>
        </authorList>
    </citation>
    <scope>NUCLEOTIDE SEQUENCE [LARGE SCALE GENOMIC DNA]</scope>
    <source>
        <strain evidence="2">Taebaek</strain>
    </source>
</reference>
<evidence type="ECO:0000259" key="1">
    <source>
        <dbReference type="PROSITE" id="PS50144"/>
    </source>
</evidence>
<dbReference type="PANTHER" id="PTHR24413">
    <property type="entry name" value="SPECKLE-TYPE POZ PROTEIN"/>
    <property type="match status" value="1"/>
</dbReference>
<accession>A0ABD2HR49</accession>
<proteinExistence type="predicted"/>
<name>A0ABD2HR49_HETSC</name>
<dbReference type="PROSITE" id="PS50144">
    <property type="entry name" value="MATH"/>
    <property type="match status" value="1"/>
</dbReference>
<keyword evidence="3" id="KW-1185">Reference proteome</keyword>
<dbReference type="FunFam" id="2.60.210.10:FF:000003">
    <property type="entry name" value="Speckle-type POZ protein-like a"/>
    <property type="match status" value="1"/>
</dbReference>
<sequence length="132" mass="15223">MDLFGITKLLVFVSIGPNDMFEWRLRINPKGLDEESKDYLSLYLLLVQSNNTQVHAKFKFGIMNANGDEGRVLDSQRACRFVQGKDWGFKKFIRHDFLLDEQNGLLSNDRLSIFCEVPVLIDTVSNPFMPSF</sequence>
<dbReference type="AlphaFoldDB" id="A0ABD2HR49"/>
<dbReference type="Proteomes" id="UP001620645">
    <property type="component" value="Unassembled WGS sequence"/>
</dbReference>
<comment type="caution">
    <text evidence="2">The sequence shown here is derived from an EMBL/GenBank/DDBJ whole genome shotgun (WGS) entry which is preliminary data.</text>
</comment>
<evidence type="ECO:0000313" key="3">
    <source>
        <dbReference type="Proteomes" id="UP001620645"/>
    </source>
</evidence>
<dbReference type="SMART" id="SM00061">
    <property type="entry name" value="MATH"/>
    <property type="match status" value="1"/>
</dbReference>
<evidence type="ECO:0000313" key="2">
    <source>
        <dbReference type="EMBL" id="KAL3069006.1"/>
    </source>
</evidence>
<feature type="domain" description="MATH" evidence="1">
    <location>
        <begin position="1"/>
        <end position="117"/>
    </location>
</feature>
<gene>
    <name evidence="2" type="ORF">niasHS_015721</name>
</gene>
<dbReference type="Gene3D" id="2.60.210.10">
    <property type="entry name" value="Apoptosis, Tumor Necrosis Factor Receptor Associated Protein 2, Chain A"/>
    <property type="match status" value="1"/>
</dbReference>
<dbReference type="EMBL" id="JBICCN010000434">
    <property type="protein sequence ID" value="KAL3069006.1"/>
    <property type="molecule type" value="Genomic_DNA"/>
</dbReference>
<dbReference type="InterPro" id="IPR002083">
    <property type="entry name" value="MATH/TRAF_dom"/>
</dbReference>
<dbReference type="InterPro" id="IPR008974">
    <property type="entry name" value="TRAF-like"/>
</dbReference>
<dbReference type="SUPFAM" id="SSF49599">
    <property type="entry name" value="TRAF domain-like"/>
    <property type="match status" value="1"/>
</dbReference>
<protein>
    <recommendedName>
        <fullName evidence="1">MATH domain-containing protein</fullName>
    </recommendedName>
</protein>
<dbReference type="Pfam" id="PF22486">
    <property type="entry name" value="MATH_2"/>
    <property type="match status" value="1"/>
</dbReference>